<protein>
    <recommendedName>
        <fullName evidence="3">Ig-like domain-containing protein</fullName>
    </recommendedName>
</protein>
<keyword evidence="5" id="KW-1185">Reference proteome</keyword>
<dbReference type="Gene3D" id="2.60.40.10">
    <property type="entry name" value="Immunoglobulins"/>
    <property type="match status" value="2"/>
</dbReference>
<evidence type="ECO:0000259" key="3">
    <source>
        <dbReference type="PROSITE" id="PS50835"/>
    </source>
</evidence>
<feature type="domain" description="Ig-like" evidence="3">
    <location>
        <begin position="100"/>
        <end position="191"/>
    </location>
</feature>
<evidence type="ECO:0000313" key="5">
    <source>
        <dbReference type="Proteomes" id="UP000228934"/>
    </source>
</evidence>
<dbReference type="InterPro" id="IPR013783">
    <property type="entry name" value="Ig-like_fold"/>
</dbReference>
<dbReference type="OrthoDB" id="6151406at2759"/>
<dbReference type="PROSITE" id="PS50835">
    <property type="entry name" value="IG_LIKE"/>
    <property type="match status" value="2"/>
</dbReference>
<proteinExistence type="predicted"/>
<dbReference type="GO" id="GO:0007166">
    <property type="term" value="P:cell surface receptor signaling pathway"/>
    <property type="evidence" value="ECO:0007669"/>
    <property type="project" value="TreeGrafter"/>
</dbReference>
<feature type="domain" description="Ig-like" evidence="3">
    <location>
        <begin position="5"/>
        <end position="86"/>
    </location>
</feature>
<dbReference type="GO" id="GO:0006955">
    <property type="term" value="P:immune response"/>
    <property type="evidence" value="ECO:0007669"/>
    <property type="project" value="TreeGrafter"/>
</dbReference>
<dbReference type="GO" id="GO:0009897">
    <property type="term" value="C:external side of plasma membrane"/>
    <property type="evidence" value="ECO:0007669"/>
    <property type="project" value="TreeGrafter"/>
</dbReference>
<dbReference type="InterPro" id="IPR003599">
    <property type="entry name" value="Ig_sub"/>
</dbReference>
<evidence type="ECO:0000256" key="2">
    <source>
        <dbReference type="ARBA" id="ARBA00023157"/>
    </source>
</evidence>
<evidence type="ECO:0000313" key="4">
    <source>
        <dbReference type="EMBL" id="PIO24187.1"/>
    </source>
</evidence>
<dbReference type="Pfam" id="PF13927">
    <property type="entry name" value="Ig_3"/>
    <property type="match status" value="1"/>
</dbReference>
<sequence>SLQQPSISFIANYATYLTGEPVTLQCQVTVEFTIHGYKFYRNDREIHRLEISNRLRLSSAKTSDAGSYSCRYWVLDSRGKRESDVSFPISLTIMDQPSQPLLLVQPRQSLYFERESVSLECKHPPVNTQVSYQFQKDSRKLESYHDTLKSVHHIELLSIRDSGTYNCEYSISGHQRTFFSPKSMQETITVT</sequence>
<gene>
    <name evidence="4" type="ORF">AB205_0147420</name>
</gene>
<keyword evidence="2" id="KW-1015">Disulfide bond</keyword>
<dbReference type="InterPro" id="IPR036179">
    <property type="entry name" value="Ig-like_dom_sf"/>
</dbReference>
<reference evidence="5" key="1">
    <citation type="journal article" date="2017" name="Nat. Commun.">
        <title>The North American bullfrog draft genome provides insight into hormonal regulation of long noncoding RNA.</title>
        <authorList>
            <person name="Hammond S.A."/>
            <person name="Warren R.L."/>
            <person name="Vandervalk B.P."/>
            <person name="Kucuk E."/>
            <person name="Khan H."/>
            <person name="Gibb E.A."/>
            <person name="Pandoh P."/>
            <person name="Kirk H."/>
            <person name="Zhao Y."/>
            <person name="Jones M."/>
            <person name="Mungall A.J."/>
            <person name="Coope R."/>
            <person name="Pleasance S."/>
            <person name="Moore R.A."/>
            <person name="Holt R.A."/>
            <person name="Round J.M."/>
            <person name="Ohora S."/>
            <person name="Walle B.V."/>
            <person name="Veldhoen N."/>
            <person name="Helbing C.C."/>
            <person name="Birol I."/>
        </authorList>
    </citation>
    <scope>NUCLEOTIDE SEQUENCE [LARGE SCALE GENOMIC DNA]</scope>
</reference>
<name>A0A2G9R8I8_AQUCT</name>
<dbReference type="GO" id="GO:0004888">
    <property type="term" value="F:transmembrane signaling receptor activity"/>
    <property type="evidence" value="ECO:0007669"/>
    <property type="project" value="TreeGrafter"/>
</dbReference>
<dbReference type="InterPro" id="IPR007110">
    <property type="entry name" value="Ig-like_dom"/>
</dbReference>
<evidence type="ECO:0000256" key="1">
    <source>
        <dbReference type="ARBA" id="ARBA00022729"/>
    </source>
</evidence>
<feature type="non-terminal residue" evidence="4">
    <location>
        <position position="191"/>
    </location>
</feature>
<accession>A0A2G9R8I8</accession>
<organism evidence="4 5">
    <name type="scientific">Aquarana catesbeiana</name>
    <name type="common">American bullfrog</name>
    <name type="synonym">Rana catesbeiana</name>
    <dbReference type="NCBI Taxonomy" id="8400"/>
    <lineage>
        <taxon>Eukaryota</taxon>
        <taxon>Metazoa</taxon>
        <taxon>Chordata</taxon>
        <taxon>Craniata</taxon>
        <taxon>Vertebrata</taxon>
        <taxon>Euteleostomi</taxon>
        <taxon>Amphibia</taxon>
        <taxon>Batrachia</taxon>
        <taxon>Anura</taxon>
        <taxon>Neobatrachia</taxon>
        <taxon>Ranoidea</taxon>
        <taxon>Ranidae</taxon>
        <taxon>Aquarana</taxon>
    </lineage>
</organism>
<keyword evidence="1" id="KW-0732">Signal</keyword>
<dbReference type="Proteomes" id="UP000228934">
    <property type="component" value="Unassembled WGS sequence"/>
</dbReference>
<feature type="non-terminal residue" evidence="4">
    <location>
        <position position="1"/>
    </location>
</feature>
<dbReference type="PANTHER" id="PTHR11481">
    <property type="entry name" value="IMMUNOGLOBULIN FC RECEPTOR"/>
    <property type="match status" value="1"/>
</dbReference>
<dbReference type="AlphaFoldDB" id="A0A2G9R8I8"/>
<dbReference type="EMBL" id="KV954374">
    <property type="protein sequence ID" value="PIO24187.1"/>
    <property type="molecule type" value="Genomic_DNA"/>
</dbReference>
<dbReference type="SMART" id="SM00409">
    <property type="entry name" value="IG"/>
    <property type="match status" value="2"/>
</dbReference>
<dbReference type="InterPro" id="IPR050488">
    <property type="entry name" value="Ig_Fc_receptor"/>
</dbReference>
<dbReference type="SUPFAM" id="SSF48726">
    <property type="entry name" value="Immunoglobulin"/>
    <property type="match status" value="2"/>
</dbReference>
<dbReference type="PANTHER" id="PTHR11481:SF111">
    <property type="entry name" value="FC RECEPTOR-LIKE PROTEIN 3 ISOFORM X1"/>
    <property type="match status" value="1"/>
</dbReference>
<dbReference type="Pfam" id="PF13895">
    <property type="entry name" value="Ig_2"/>
    <property type="match status" value="1"/>
</dbReference>